<keyword evidence="2" id="KW-0732">Signal</keyword>
<dbReference type="Proteomes" id="UP000326354">
    <property type="component" value="Chromosome"/>
</dbReference>
<sequence length="363" mass="42233">MRYLLNVCLPILLCLSLTSAFAQEDTIREELDRRKRDFEKEKALGKLNNVRSGVIPKQWSIKKEVETIEKSLDSYNPLIESLEEANSDLKTDLANYLKNPNNKVLAAKITHKMSKYAKKIVWNVDKITSSQDVLLSVFTELNRKLNKFNRELEYKNNDLKEQVNRHKKEEKKLNNQLIRLSKQIKSTTDPKEKEKLTRTFRRTYRKFNINARYKQGLSRNQENYESLTKNLGSLVKMFSILHQSFSSLIENLEAEKNYLLDNIRLQADSLHVQRLVHEGITDGSRAVVNVTKKLATLYAQVEGFAKVHEKINRDMARFSDTSRILSAVVDELERAPFQANQPLNDAIDHFAEQEESDDEEENE</sequence>
<evidence type="ECO:0000313" key="4">
    <source>
        <dbReference type="Proteomes" id="UP000326354"/>
    </source>
</evidence>
<reference evidence="3 4" key="1">
    <citation type="submission" date="2019-08" db="EMBL/GenBank/DDBJ databases">
        <title>Complete genome sequence of Candidatus Uab amorphum.</title>
        <authorList>
            <person name="Shiratori T."/>
            <person name="Suzuki S."/>
            <person name="Kakizawa Y."/>
            <person name="Ishida K."/>
        </authorList>
    </citation>
    <scope>NUCLEOTIDE SEQUENCE [LARGE SCALE GENOMIC DNA]</scope>
    <source>
        <strain evidence="3 4">SRT547</strain>
    </source>
</reference>
<evidence type="ECO:0000256" key="2">
    <source>
        <dbReference type="SAM" id="SignalP"/>
    </source>
</evidence>
<dbReference type="RefSeq" id="WP_151967785.1">
    <property type="nucleotide sequence ID" value="NZ_AP019860.1"/>
</dbReference>
<name>A0A5S9ILL0_UABAM</name>
<evidence type="ECO:0000313" key="3">
    <source>
        <dbReference type="EMBL" id="BBM83591.1"/>
    </source>
</evidence>
<keyword evidence="4" id="KW-1185">Reference proteome</keyword>
<accession>A0A5S9ILL0</accession>
<feature type="coiled-coil region" evidence="1">
    <location>
        <begin position="138"/>
        <end position="183"/>
    </location>
</feature>
<dbReference type="EMBL" id="AP019860">
    <property type="protein sequence ID" value="BBM83591.1"/>
    <property type="molecule type" value="Genomic_DNA"/>
</dbReference>
<organism evidence="3 4">
    <name type="scientific">Uabimicrobium amorphum</name>
    <dbReference type="NCBI Taxonomy" id="2596890"/>
    <lineage>
        <taxon>Bacteria</taxon>
        <taxon>Pseudomonadati</taxon>
        <taxon>Planctomycetota</taxon>
        <taxon>Candidatus Uabimicrobiia</taxon>
        <taxon>Candidatus Uabimicrobiales</taxon>
        <taxon>Candidatus Uabimicrobiaceae</taxon>
        <taxon>Candidatus Uabimicrobium</taxon>
    </lineage>
</organism>
<keyword evidence="1" id="KW-0175">Coiled coil</keyword>
<evidence type="ECO:0000256" key="1">
    <source>
        <dbReference type="SAM" id="Coils"/>
    </source>
</evidence>
<gene>
    <name evidence="3" type="ORF">UABAM_01944</name>
</gene>
<dbReference type="KEGG" id="uam:UABAM_01944"/>
<dbReference type="AlphaFoldDB" id="A0A5S9ILL0"/>
<protein>
    <submittedName>
        <fullName evidence="3">Uncharacterized protein</fullName>
    </submittedName>
</protein>
<feature type="signal peptide" evidence="2">
    <location>
        <begin position="1"/>
        <end position="22"/>
    </location>
</feature>
<proteinExistence type="predicted"/>
<feature type="chain" id="PRO_5024790427" evidence="2">
    <location>
        <begin position="23"/>
        <end position="363"/>
    </location>
</feature>